<dbReference type="EMBL" id="FUWX01000021">
    <property type="protein sequence ID" value="SKA01620.1"/>
    <property type="molecule type" value="Genomic_DNA"/>
</dbReference>
<accession>A0A1T4QCR7</accession>
<protein>
    <submittedName>
        <fullName evidence="1">Uncharacterized protein</fullName>
    </submittedName>
</protein>
<dbReference type="AlphaFoldDB" id="A0A1T4QCR7"/>
<gene>
    <name evidence="1" type="ORF">SAMN02745174_02280</name>
</gene>
<evidence type="ECO:0000313" key="2">
    <source>
        <dbReference type="Proteomes" id="UP000191153"/>
    </source>
</evidence>
<dbReference type="STRING" id="180163.SAMN02745174_02280"/>
<reference evidence="1 2" key="1">
    <citation type="submission" date="2017-02" db="EMBL/GenBank/DDBJ databases">
        <authorList>
            <person name="Peterson S.W."/>
        </authorList>
    </citation>
    <scope>NUCLEOTIDE SEQUENCE [LARGE SCALE GENOMIC DNA]</scope>
    <source>
        <strain evidence="1 2">ATCC 700028</strain>
    </source>
</reference>
<proteinExistence type="predicted"/>
<keyword evidence="2" id="KW-1185">Reference proteome</keyword>
<organism evidence="1 2">
    <name type="scientific">Cetobacterium ceti</name>
    <dbReference type="NCBI Taxonomy" id="180163"/>
    <lineage>
        <taxon>Bacteria</taxon>
        <taxon>Fusobacteriati</taxon>
        <taxon>Fusobacteriota</taxon>
        <taxon>Fusobacteriia</taxon>
        <taxon>Fusobacteriales</taxon>
        <taxon>Fusobacteriaceae</taxon>
        <taxon>Cetobacterium</taxon>
    </lineage>
</organism>
<dbReference type="RefSeq" id="WP_078694718.1">
    <property type="nucleotide sequence ID" value="NZ_FUWX01000021.1"/>
</dbReference>
<dbReference type="Proteomes" id="UP000191153">
    <property type="component" value="Unassembled WGS sequence"/>
</dbReference>
<evidence type="ECO:0000313" key="1">
    <source>
        <dbReference type="EMBL" id="SKA01620.1"/>
    </source>
</evidence>
<name>A0A1T4QCR7_9FUSO</name>
<sequence length="74" mass="8684">MKIKNLKAIRYKGKYFNKNSEINFEEDEEAKKYLKLGIFVKITNSKETEKIEAEKEITEIIDENPVTTSKKGKK</sequence>